<evidence type="ECO:0000313" key="1">
    <source>
        <dbReference type="EMBL" id="RYT43751.1"/>
    </source>
</evidence>
<evidence type="ECO:0000313" key="2">
    <source>
        <dbReference type="Proteomes" id="UP000292985"/>
    </source>
</evidence>
<dbReference type="Proteomes" id="UP000292985">
    <property type="component" value="Unassembled WGS sequence"/>
</dbReference>
<keyword evidence="2" id="KW-1185">Reference proteome</keyword>
<proteinExistence type="predicted"/>
<dbReference type="RefSeq" id="WP_130097712.1">
    <property type="nucleotide sequence ID" value="NZ_RCYA01000004.1"/>
</dbReference>
<comment type="caution">
    <text evidence="1">The sequence shown here is derived from an EMBL/GenBank/DDBJ whole genome shotgun (WGS) entry which is preliminary data.</text>
</comment>
<sequence>MKTLVRITASTDYDVFPLFMVKCNGLNEEEIQAAIMRILPEYTGQDADSVFVDKDGVCWNNGNCWYVDDTRQLSDEDAAHLERILGISTFE</sequence>
<protein>
    <submittedName>
        <fullName evidence="1">Uncharacterized protein</fullName>
    </submittedName>
</protein>
<accession>A0ABY0HXC4</accession>
<organism evidence="1 2">
    <name type="scientific">Citrobacter amalonaticus</name>
    <dbReference type="NCBI Taxonomy" id="35703"/>
    <lineage>
        <taxon>Bacteria</taxon>
        <taxon>Pseudomonadati</taxon>
        <taxon>Pseudomonadota</taxon>
        <taxon>Gammaproteobacteria</taxon>
        <taxon>Enterobacterales</taxon>
        <taxon>Enterobacteriaceae</taxon>
        <taxon>Citrobacter</taxon>
    </lineage>
</organism>
<gene>
    <name evidence="1" type="ORF">EAJ18_11795</name>
</gene>
<reference evidence="1 2" key="1">
    <citation type="journal article" date="2019" name="Science, e1252229">
        <title>Invertible promoters mediate bacterial phase variation, antibiotic resistance, and host adaptation in the gut.</title>
        <authorList>
            <person name="Jiang X."/>
            <person name="Hall A.B."/>
            <person name="Arthur T.D."/>
            <person name="Plichta D.R."/>
            <person name="Covington C.T."/>
            <person name="Poyet M."/>
            <person name="Crothers J."/>
            <person name="Moses P.L."/>
            <person name="Tolonen A.C."/>
            <person name="Vlamakis H."/>
            <person name="Alm E.J."/>
            <person name="Xavier R.J."/>
        </authorList>
    </citation>
    <scope>NUCLEOTIDE SEQUENCE [LARGE SCALE GENOMIC DNA]</scope>
    <source>
        <strain evidence="2">ca_0067</strain>
    </source>
</reference>
<dbReference type="EMBL" id="RCYA01000004">
    <property type="protein sequence ID" value="RYT43751.1"/>
    <property type="molecule type" value="Genomic_DNA"/>
</dbReference>
<name>A0ABY0HXC4_CITAM</name>